<accession>A0AAN8TJK8</accession>
<evidence type="ECO:0000313" key="2">
    <source>
        <dbReference type="Proteomes" id="UP001371456"/>
    </source>
</evidence>
<organism evidence="1 2">
    <name type="scientific">Solanum bulbocastanum</name>
    <name type="common">Wild potato</name>
    <dbReference type="NCBI Taxonomy" id="147425"/>
    <lineage>
        <taxon>Eukaryota</taxon>
        <taxon>Viridiplantae</taxon>
        <taxon>Streptophyta</taxon>
        <taxon>Embryophyta</taxon>
        <taxon>Tracheophyta</taxon>
        <taxon>Spermatophyta</taxon>
        <taxon>Magnoliopsida</taxon>
        <taxon>eudicotyledons</taxon>
        <taxon>Gunneridae</taxon>
        <taxon>Pentapetalae</taxon>
        <taxon>asterids</taxon>
        <taxon>lamiids</taxon>
        <taxon>Solanales</taxon>
        <taxon>Solanaceae</taxon>
        <taxon>Solanoideae</taxon>
        <taxon>Solaneae</taxon>
        <taxon>Solanum</taxon>
    </lineage>
</organism>
<protein>
    <submittedName>
        <fullName evidence="1">Uncharacterized protein</fullName>
    </submittedName>
</protein>
<evidence type="ECO:0000313" key="1">
    <source>
        <dbReference type="EMBL" id="KAK6786601.1"/>
    </source>
</evidence>
<dbReference type="AlphaFoldDB" id="A0AAN8TJK8"/>
<keyword evidence="2" id="KW-1185">Reference proteome</keyword>
<dbReference type="Proteomes" id="UP001371456">
    <property type="component" value="Unassembled WGS sequence"/>
</dbReference>
<reference evidence="1 2" key="1">
    <citation type="submission" date="2024-02" db="EMBL/GenBank/DDBJ databases">
        <title>de novo genome assembly of Solanum bulbocastanum strain 11H21.</title>
        <authorList>
            <person name="Hosaka A.J."/>
        </authorList>
    </citation>
    <scope>NUCLEOTIDE SEQUENCE [LARGE SCALE GENOMIC DNA]</scope>
    <source>
        <tissue evidence="1">Young leaves</tissue>
    </source>
</reference>
<gene>
    <name evidence="1" type="ORF">RDI58_015126</name>
</gene>
<proteinExistence type="predicted"/>
<comment type="caution">
    <text evidence="1">The sequence shown here is derived from an EMBL/GenBank/DDBJ whole genome shotgun (WGS) entry which is preliminary data.</text>
</comment>
<name>A0AAN8TJK8_SOLBU</name>
<dbReference type="EMBL" id="JBANQN010000006">
    <property type="protein sequence ID" value="KAK6786601.1"/>
    <property type="molecule type" value="Genomic_DNA"/>
</dbReference>
<sequence>MPSGAVSLDDVDLDQADFLNYLKLLDYHDSTVFPYMVVFLPSYWR</sequence>